<dbReference type="InterPro" id="IPR016181">
    <property type="entry name" value="Acyl_CoA_acyltransferase"/>
</dbReference>
<dbReference type="EMBL" id="LXKA01000332">
    <property type="protein sequence ID" value="OAJ56799.1"/>
    <property type="molecule type" value="Genomic_DNA"/>
</dbReference>
<gene>
    <name evidence="3" type="ORF">A6V36_32810</name>
    <name evidence="2" type="ORF">A6V37_30790</name>
</gene>
<dbReference type="InterPro" id="IPR000182">
    <property type="entry name" value="GNAT_dom"/>
</dbReference>
<feature type="domain" description="N-acetyltransferase" evidence="1">
    <location>
        <begin position="3"/>
        <end position="165"/>
    </location>
</feature>
<reference evidence="4 5" key="1">
    <citation type="submission" date="2016-04" db="EMBL/GenBank/DDBJ databases">
        <title>Reclassification of Paraburkholderia panaciterrae (Farh et al. 2015) Dobritsa &amp; Samadpour 2016 as a later homotypic synonym of Paraburkholderia ginsengiterrae (Farh et al. 2015) Dobritsa &amp; Samadpour 2016.</title>
        <authorList>
            <person name="Dobritsa A.P."/>
            <person name="Kutumbaka K."/>
            <person name="Samadpour M."/>
        </authorList>
    </citation>
    <scope>NUCLEOTIDE SEQUENCE [LARGE SCALE GENOMIC DNA]</scope>
    <source>
        <strain evidence="2 5">DCY85</strain>
        <strain evidence="3 4">DCY85-1</strain>
    </source>
</reference>
<dbReference type="RefSeq" id="WP_064269408.1">
    <property type="nucleotide sequence ID" value="NZ_LXJZ01000183.1"/>
</dbReference>
<evidence type="ECO:0000313" key="4">
    <source>
        <dbReference type="Proteomes" id="UP000077961"/>
    </source>
</evidence>
<dbReference type="Proteomes" id="UP000078116">
    <property type="component" value="Unassembled WGS sequence"/>
</dbReference>
<evidence type="ECO:0000313" key="3">
    <source>
        <dbReference type="EMBL" id="OAJ56858.1"/>
    </source>
</evidence>
<keyword evidence="4" id="KW-1185">Reference proteome</keyword>
<proteinExistence type="predicted"/>
<dbReference type="STRING" id="1462993.A6V36_32810"/>
<evidence type="ECO:0000259" key="1">
    <source>
        <dbReference type="PROSITE" id="PS51186"/>
    </source>
</evidence>
<dbReference type="CDD" id="cd04301">
    <property type="entry name" value="NAT_SF"/>
    <property type="match status" value="1"/>
</dbReference>
<organism evidence="2 5">
    <name type="scientific">Paraburkholderia ginsengiterrae</name>
    <dbReference type="NCBI Taxonomy" id="1462993"/>
    <lineage>
        <taxon>Bacteria</taxon>
        <taxon>Pseudomonadati</taxon>
        <taxon>Pseudomonadota</taxon>
        <taxon>Betaproteobacteria</taxon>
        <taxon>Burkholderiales</taxon>
        <taxon>Burkholderiaceae</taxon>
        <taxon>Paraburkholderia</taxon>
    </lineage>
</organism>
<comment type="caution">
    <text evidence="2">The sequence shown here is derived from an EMBL/GenBank/DDBJ whole genome shotgun (WGS) entry which is preliminary data.</text>
</comment>
<dbReference type="Proteomes" id="UP000077961">
    <property type="component" value="Unassembled WGS sequence"/>
</dbReference>
<dbReference type="SUPFAM" id="SSF55729">
    <property type="entry name" value="Acyl-CoA N-acyltransferases (Nat)"/>
    <property type="match status" value="1"/>
</dbReference>
<dbReference type="Gene3D" id="3.40.630.30">
    <property type="match status" value="1"/>
</dbReference>
<dbReference type="Pfam" id="PF00583">
    <property type="entry name" value="Acetyltransf_1"/>
    <property type="match status" value="1"/>
</dbReference>
<name>A0A1A9N360_9BURK</name>
<evidence type="ECO:0000313" key="5">
    <source>
        <dbReference type="Proteomes" id="UP000078116"/>
    </source>
</evidence>
<dbReference type="EMBL" id="LXJZ01000183">
    <property type="protein sequence ID" value="OAJ56858.1"/>
    <property type="molecule type" value="Genomic_DNA"/>
</dbReference>
<accession>A0A1A9N360</accession>
<evidence type="ECO:0000313" key="2">
    <source>
        <dbReference type="EMBL" id="OAJ56799.1"/>
    </source>
</evidence>
<protein>
    <recommendedName>
        <fullName evidence="1">N-acetyltransferase domain-containing protein</fullName>
    </recommendedName>
</protein>
<sequence>MMLTIRPLASGSHSDRANVLRIFLEAPSYTALVEGRQPSEEDVEDFFNGKPDSKDAADKSVFGFYAGPAMVGCADVIRSYPAGDCLWIGLLLFSEAHQGRGHGTTALALINEIAKDWGCRRLQLAAISTNPRALGFWQHEGFETVRHTTNPRFIGEVIVMERPVK</sequence>
<dbReference type="GO" id="GO:0016747">
    <property type="term" value="F:acyltransferase activity, transferring groups other than amino-acyl groups"/>
    <property type="evidence" value="ECO:0007669"/>
    <property type="project" value="InterPro"/>
</dbReference>
<dbReference type="PROSITE" id="PS51186">
    <property type="entry name" value="GNAT"/>
    <property type="match status" value="1"/>
</dbReference>
<dbReference type="AlphaFoldDB" id="A0A1A9N360"/>